<dbReference type="InterPro" id="IPR021529">
    <property type="entry name" value="DUF2798"/>
</dbReference>
<dbReference type="RefSeq" id="WP_186912027.1">
    <property type="nucleotide sequence ID" value="NZ_JACOFV010000006.1"/>
</dbReference>
<comment type="caution">
    <text evidence="2">The sequence shown here is derived from an EMBL/GenBank/DDBJ whole genome shotgun (WGS) entry which is preliminary data.</text>
</comment>
<dbReference type="EMBL" id="JACOFV010000006">
    <property type="protein sequence ID" value="MBC3862110.1"/>
    <property type="molecule type" value="Genomic_DNA"/>
</dbReference>
<name>A0A923KKN3_9BURK</name>
<evidence type="ECO:0000313" key="3">
    <source>
        <dbReference type="Proteomes" id="UP000634011"/>
    </source>
</evidence>
<dbReference type="Proteomes" id="UP000634011">
    <property type="component" value="Unassembled WGS sequence"/>
</dbReference>
<feature type="transmembrane region" description="Helical" evidence="1">
    <location>
        <begin position="67"/>
        <end position="87"/>
    </location>
</feature>
<dbReference type="Pfam" id="PF11391">
    <property type="entry name" value="DUF2798"/>
    <property type="match status" value="1"/>
</dbReference>
<proteinExistence type="predicted"/>
<dbReference type="AlphaFoldDB" id="A0A923KKN3"/>
<keyword evidence="3" id="KW-1185">Reference proteome</keyword>
<gene>
    <name evidence="2" type="ORF">H8K32_08380</name>
</gene>
<keyword evidence="1" id="KW-0812">Transmembrane</keyword>
<sequence length="129" mass="14465">MQHLSVYSDKTPSAYSARQFDKTPRLIAGSRSLASMMPSLLSTGLITLFVTAFLRLVWIGFDNEFFATWMEAWLTTWPIAFPLAYLSKPAFKLFSKRSVKVDAKSGDIAVVTLNSSLAKRAPPHAPYFR</sequence>
<keyword evidence="1" id="KW-0472">Membrane</keyword>
<organism evidence="2 3">
    <name type="scientific">Undibacterium jejuense</name>
    <dbReference type="NCBI Taxonomy" id="1344949"/>
    <lineage>
        <taxon>Bacteria</taxon>
        <taxon>Pseudomonadati</taxon>
        <taxon>Pseudomonadota</taxon>
        <taxon>Betaproteobacteria</taxon>
        <taxon>Burkholderiales</taxon>
        <taxon>Oxalobacteraceae</taxon>
        <taxon>Undibacterium</taxon>
    </lineage>
</organism>
<reference evidence="2" key="1">
    <citation type="submission" date="2020-08" db="EMBL/GenBank/DDBJ databases">
        <title>Novel species isolated from subtropical streams in China.</title>
        <authorList>
            <person name="Lu H."/>
        </authorList>
    </citation>
    <scope>NUCLEOTIDE SEQUENCE</scope>
    <source>
        <strain evidence="2">KACC 12607</strain>
    </source>
</reference>
<evidence type="ECO:0000313" key="2">
    <source>
        <dbReference type="EMBL" id="MBC3862110.1"/>
    </source>
</evidence>
<keyword evidence="1" id="KW-1133">Transmembrane helix</keyword>
<feature type="transmembrane region" description="Helical" evidence="1">
    <location>
        <begin position="40"/>
        <end position="61"/>
    </location>
</feature>
<accession>A0A923KKN3</accession>
<evidence type="ECO:0000256" key="1">
    <source>
        <dbReference type="SAM" id="Phobius"/>
    </source>
</evidence>
<protein>
    <submittedName>
        <fullName evidence="2">DUF2798 domain-containing protein</fullName>
    </submittedName>
</protein>